<organism evidence="1 2">
    <name type="scientific">Candidatus Shapirobacteria bacterium CG_4_9_14_0_2_um_filter_39_11</name>
    <dbReference type="NCBI Taxonomy" id="1974478"/>
    <lineage>
        <taxon>Bacteria</taxon>
        <taxon>Candidatus Shapironibacteriota</taxon>
    </lineage>
</organism>
<protein>
    <recommendedName>
        <fullName evidence="3">Four helix bundle protein</fullName>
    </recommendedName>
</protein>
<evidence type="ECO:0000313" key="1">
    <source>
        <dbReference type="EMBL" id="PJC28395.1"/>
    </source>
</evidence>
<name>A0A2M8ETE9_9BACT</name>
<dbReference type="Pfam" id="PF05635">
    <property type="entry name" value="23S_rRNA_IVP"/>
    <property type="match status" value="1"/>
</dbReference>
<evidence type="ECO:0000313" key="2">
    <source>
        <dbReference type="Proteomes" id="UP000229816"/>
    </source>
</evidence>
<dbReference type="CDD" id="cd16377">
    <property type="entry name" value="23S_rRNA_IVP_like"/>
    <property type="match status" value="1"/>
</dbReference>
<dbReference type="NCBIfam" id="TIGR02436">
    <property type="entry name" value="four helix bundle protein"/>
    <property type="match status" value="1"/>
</dbReference>
<dbReference type="InterPro" id="IPR012657">
    <property type="entry name" value="23S_rRNA-intervening_sequence"/>
</dbReference>
<dbReference type="AlphaFoldDB" id="A0A2M8ETE9"/>
<sequence length="66" mass="7783">MVIKKPEELLVFKKADELVLLVYKLTKKFPNIESYGLVSQMRRAVISIPANIIEGRSRFYKKEYIH</sequence>
<accession>A0A2M8ETE9</accession>
<dbReference type="PANTHER" id="PTHR38471">
    <property type="entry name" value="FOUR HELIX BUNDLE PROTEIN"/>
    <property type="match status" value="1"/>
</dbReference>
<proteinExistence type="predicted"/>
<gene>
    <name evidence="1" type="ORF">CO054_00395</name>
</gene>
<dbReference type="InterPro" id="IPR036583">
    <property type="entry name" value="23S_rRNA_IVS_sf"/>
</dbReference>
<dbReference type="PANTHER" id="PTHR38471:SF2">
    <property type="entry name" value="FOUR HELIX BUNDLE PROTEIN"/>
    <property type="match status" value="1"/>
</dbReference>
<evidence type="ECO:0008006" key="3">
    <source>
        <dbReference type="Google" id="ProtNLM"/>
    </source>
</evidence>
<dbReference type="Proteomes" id="UP000229816">
    <property type="component" value="Unassembled WGS sequence"/>
</dbReference>
<dbReference type="Gene3D" id="1.20.1440.60">
    <property type="entry name" value="23S rRNA-intervening sequence"/>
    <property type="match status" value="1"/>
</dbReference>
<reference evidence="2" key="1">
    <citation type="submission" date="2017-09" db="EMBL/GenBank/DDBJ databases">
        <title>Depth-based differentiation of microbial function through sediment-hosted aquifers and enrichment of novel symbionts in the deep terrestrial subsurface.</title>
        <authorList>
            <person name="Probst A.J."/>
            <person name="Ladd B."/>
            <person name="Jarett J.K."/>
            <person name="Geller-Mcgrath D.E."/>
            <person name="Sieber C.M.K."/>
            <person name="Emerson J.B."/>
            <person name="Anantharaman K."/>
            <person name="Thomas B.C."/>
            <person name="Malmstrom R."/>
            <person name="Stieglmeier M."/>
            <person name="Klingl A."/>
            <person name="Woyke T."/>
            <person name="Ryan C.M."/>
            <person name="Banfield J.F."/>
        </authorList>
    </citation>
    <scope>NUCLEOTIDE SEQUENCE [LARGE SCALE GENOMIC DNA]</scope>
</reference>
<dbReference type="SUPFAM" id="SSF158446">
    <property type="entry name" value="IVS-encoded protein-like"/>
    <property type="match status" value="1"/>
</dbReference>
<dbReference type="EMBL" id="PFSF01000010">
    <property type="protein sequence ID" value="PJC28395.1"/>
    <property type="molecule type" value="Genomic_DNA"/>
</dbReference>
<comment type="caution">
    <text evidence="1">The sequence shown here is derived from an EMBL/GenBank/DDBJ whole genome shotgun (WGS) entry which is preliminary data.</text>
</comment>